<accession>A0A914AQY0</accession>
<proteinExistence type="predicted"/>
<evidence type="ECO:0000313" key="2">
    <source>
        <dbReference type="Proteomes" id="UP000887568"/>
    </source>
</evidence>
<protein>
    <submittedName>
        <fullName evidence="1">Uncharacterized protein</fullName>
    </submittedName>
</protein>
<evidence type="ECO:0000313" key="1">
    <source>
        <dbReference type="EnsemblMetazoa" id="XP_038066172.1"/>
    </source>
</evidence>
<dbReference type="Proteomes" id="UP000887568">
    <property type="component" value="Unplaced"/>
</dbReference>
<reference evidence="1" key="1">
    <citation type="submission" date="2022-11" db="UniProtKB">
        <authorList>
            <consortium name="EnsemblMetazoa"/>
        </authorList>
    </citation>
    <scope>IDENTIFICATION</scope>
</reference>
<name>A0A914AQY0_PATMI</name>
<dbReference type="AlphaFoldDB" id="A0A914AQY0"/>
<dbReference type="RefSeq" id="XP_038066172.1">
    <property type="nucleotide sequence ID" value="XM_038210244.1"/>
</dbReference>
<dbReference type="GeneID" id="119736212"/>
<keyword evidence="2" id="KW-1185">Reference proteome</keyword>
<organism evidence="1 2">
    <name type="scientific">Patiria miniata</name>
    <name type="common">Bat star</name>
    <name type="synonym">Asterina miniata</name>
    <dbReference type="NCBI Taxonomy" id="46514"/>
    <lineage>
        <taxon>Eukaryota</taxon>
        <taxon>Metazoa</taxon>
        <taxon>Echinodermata</taxon>
        <taxon>Eleutherozoa</taxon>
        <taxon>Asterozoa</taxon>
        <taxon>Asteroidea</taxon>
        <taxon>Valvatacea</taxon>
        <taxon>Valvatida</taxon>
        <taxon>Asterinidae</taxon>
        <taxon>Patiria</taxon>
    </lineage>
</organism>
<dbReference type="OMA" id="AKIQDNQ"/>
<sequence>MELGDISDLVEAKIQDNQAVLLSQLDKLMSSKLNKFQQQIQENQRDLSDVQVVKIEEMTKDSYTFRKRGNEEQHKVNVKAIRKMKEADAILEADSATSYIGEARAKISEERDHRRQ</sequence>
<dbReference type="EnsemblMetazoa" id="XM_038210244.1">
    <property type="protein sequence ID" value="XP_038066172.1"/>
    <property type="gene ID" value="LOC119736212"/>
</dbReference>
<dbReference type="OrthoDB" id="6154981at2759"/>